<feature type="transmembrane region" description="Helical" evidence="6">
    <location>
        <begin position="210"/>
        <end position="232"/>
    </location>
</feature>
<dbReference type="Gene3D" id="1.10.3730.20">
    <property type="match status" value="1"/>
</dbReference>
<comment type="similarity">
    <text evidence="2">Belongs to the EamA transporter family.</text>
</comment>
<dbReference type="RefSeq" id="WP_093361413.1">
    <property type="nucleotide sequence ID" value="NZ_FOLG01000009.1"/>
</dbReference>
<feature type="transmembrane region" description="Helical" evidence="6">
    <location>
        <begin position="244"/>
        <end position="261"/>
    </location>
</feature>
<feature type="transmembrane region" description="Helical" evidence="6">
    <location>
        <begin position="33"/>
        <end position="53"/>
    </location>
</feature>
<sequence>MDLRALGMGLAFAFMWSSAFTSARIIVAHAPPLGISALRFLIAGTLAVALARAQGQSWRLTTSQARLTVVFGICQNALYLGLFFVAMQTIEASLAAIIASTMPLLVAVASWAVLGERMRALGVVGLLAGFTGVALIMGSRLQAGGADPVGIGLCLVGVLALTFATLSVRGASSGGNVLMIVGLQMLVGAAVLMPASLLLEAWRIDWSLGFVLAFAYTVIVPGLIATMVWFLLVRRIGAVKAATFHFLNPFFGVAVAALLLGERLGPLDAVGVVIIMAGILAVQLSRQASSAQKDQPRG</sequence>
<feature type="transmembrane region" description="Helical" evidence="6">
    <location>
        <begin position="177"/>
        <end position="198"/>
    </location>
</feature>
<gene>
    <name evidence="8" type="ORF">SAMN04488094_10928</name>
</gene>
<organism evidence="8 9">
    <name type="scientific">Tropicimonas isoalkanivorans</name>
    <dbReference type="NCBI Taxonomy" id="441112"/>
    <lineage>
        <taxon>Bacteria</taxon>
        <taxon>Pseudomonadati</taxon>
        <taxon>Pseudomonadota</taxon>
        <taxon>Alphaproteobacteria</taxon>
        <taxon>Rhodobacterales</taxon>
        <taxon>Roseobacteraceae</taxon>
        <taxon>Tropicimonas</taxon>
    </lineage>
</organism>
<dbReference type="InterPro" id="IPR037185">
    <property type="entry name" value="EmrE-like"/>
</dbReference>
<name>A0A1I1LUS4_9RHOB</name>
<proteinExistence type="inferred from homology"/>
<dbReference type="AlphaFoldDB" id="A0A1I1LUS4"/>
<evidence type="ECO:0000256" key="3">
    <source>
        <dbReference type="ARBA" id="ARBA00022692"/>
    </source>
</evidence>
<dbReference type="InterPro" id="IPR000620">
    <property type="entry name" value="EamA_dom"/>
</dbReference>
<evidence type="ECO:0000256" key="4">
    <source>
        <dbReference type="ARBA" id="ARBA00022989"/>
    </source>
</evidence>
<feature type="transmembrane region" description="Helical" evidence="6">
    <location>
        <begin position="267"/>
        <end position="285"/>
    </location>
</feature>
<keyword evidence="5 6" id="KW-0472">Membrane</keyword>
<evidence type="ECO:0000256" key="5">
    <source>
        <dbReference type="ARBA" id="ARBA00023136"/>
    </source>
</evidence>
<evidence type="ECO:0000313" key="9">
    <source>
        <dbReference type="Proteomes" id="UP000198728"/>
    </source>
</evidence>
<dbReference type="InterPro" id="IPR050638">
    <property type="entry name" value="AA-Vitamin_Transporters"/>
</dbReference>
<feature type="domain" description="EamA" evidence="7">
    <location>
        <begin position="150"/>
        <end position="282"/>
    </location>
</feature>
<dbReference type="STRING" id="441112.SAMN04488094_10928"/>
<keyword evidence="9" id="KW-1185">Reference proteome</keyword>
<keyword evidence="4 6" id="KW-1133">Transmembrane helix</keyword>
<dbReference type="EMBL" id="FOLG01000009">
    <property type="protein sequence ID" value="SFC76884.1"/>
    <property type="molecule type" value="Genomic_DNA"/>
</dbReference>
<accession>A0A1I1LUS4</accession>
<keyword evidence="3 6" id="KW-0812">Transmembrane</keyword>
<feature type="domain" description="EamA" evidence="7">
    <location>
        <begin position="6"/>
        <end position="137"/>
    </location>
</feature>
<evidence type="ECO:0000256" key="1">
    <source>
        <dbReference type="ARBA" id="ARBA00004141"/>
    </source>
</evidence>
<feature type="transmembrane region" description="Helical" evidence="6">
    <location>
        <begin position="149"/>
        <end position="168"/>
    </location>
</feature>
<dbReference type="GO" id="GO:0016020">
    <property type="term" value="C:membrane"/>
    <property type="evidence" value="ECO:0007669"/>
    <property type="project" value="UniProtKB-SubCell"/>
</dbReference>
<dbReference type="PANTHER" id="PTHR32322:SF2">
    <property type="entry name" value="EAMA DOMAIN-CONTAINING PROTEIN"/>
    <property type="match status" value="1"/>
</dbReference>
<protein>
    <submittedName>
        <fullName evidence="8">Threonine/homoserine efflux transporter RhtA</fullName>
    </submittedName>
</protein>
<evidence type="ECO:0000256" key="2">
    <source>
        <dbReference type="ARBA" id="ARBA00007362"/>
    </source>
</evidence>
<feature type="transmembrane region" description="Helical" evidence="6">
    <location>
        <begin position="121"/>
        <end position="143"/>
    </location>
</feature>
<dbReference type="Proteomes" id="UP000198728">
    <property type="component" value="Unassembled WGS sequence"/>
</dbReference>
<feature type="transmembrane region" description="Helical" evidence="6">
    <location>
        <begin position="92"/>
        <end position="114"/>
    </location>
</feature>
<evidence type="ECO:0000256" key="6">
    <source>
        <dbReference type="SAM" id="Phobius"/>
    </source>
</evidence>
<reference evidence="8 9" key="1">
    <citation type="submission" date="2016-10" db="EMBL/GenBank/DDBJ databases">
        <authorList>
            <person name="de Groot N.N."/>
        </authorList>
    </citation>
    <scope>NUCLEOTIDE SEQUENCE [LARGE SCALE GENOMIC DNA]</scope>
    <source>
        <strain evidence="8 9">DSM 19548</strain>
    </source>
</reference>
<feature type="transmembrane region" description="Helical" evidence="6">
    <location>
        <begin position="65"/>
        <end position="86"/>
    </location>
</feature>
<comment type="subcellular location">
    <subcellularLocation>
        <location evidence="1">Membrane</location>
        <topology evidence="1">Multi-pass membrane protein</topology>
    </subcellularLocation>
</comment>
<dbReference type="Pfam" id="PF00892">
    <property type="entry name" value="EamA"/>
    <property type="match status" value="2"/>
</dbReference>
<dbReference type="PANTHER" id="PTHR32322">
    <property type="entry name" value="INNER MEMBRANE TRANSPORTER"/>
    <property type="match status" value="1"/>
</dbReference>
<dbReference type="OrthoDB" id="7274881at2"/>
<dbReference type="SUPFAM" id="SSF103481">
    <property type="entry name" value="Multidrug resistance efflux transporter EmrE"/>
    <property type="match status" value="2"/>
</dbReference>
<evidence type="ECO:0000259" key="7">
    <source>
        <dbReference type="Pfam" id="PF00892"/>
    </source>
</evidence>
<evidence type="ECO:0000313" key="8">
    <source>
        <dbReference type="EMBL" id="SFC76884.1"/>
    </source>
</evidence>